<evidence type="ECO:0000313" key="1">
    <source>
        <dbReference type="EMBL" id="KAF3850497.1"/>
    </source>
</evidence>
<comment type="caution">
    <text evidence="1">The sequence shown here is derived from an EMBL/GenBank/DDBJ whole genome shotgun (WGS) entry which is preliminary data.</text>
</comment>
<proteinExistence type="predicted"/>
<sequence length="123" mass="13446">MMTWVFLLKRKELREQSSSSKELLSHTWLFQPNISVSSSMYGVSGAQQQGFQVFRGSTFSISCSIQPQYPGGSFLLSSSTHKLHPASCQSLCPLPVPGCRARPPGKLQLTCPLRAVCSPSPSQ</sequence>
<accession>A0A7J5YQ32</accession>
<protein>
    <submittedName>
        <fullName evidence="1">Uncharacterized protein</fullName>
    </submittedName>
</protein>
<gene>
    <name evidence="1" type="ORF">F7725_012269</name>
</gene>
<organism evidence="1 2">
    <name type="scientific">Dissostichus mawsoni</name>
    <name type="common">Antarctic cod</name>
    <dbReference type="NCBI Taxonomy" id="36200"/>
    <lineage>
        <taxon>Eukaryota</taxon>
        <taxon>Metazoa</taxon>
        <taxon>Chordata</taxon>
        <taxon>Craniata</taxon>
        <taxon>Vertebrata</taxon>
        <taxon>Euteleostomi</taxon>
        <taxon>Actinopterygii</taxon>
        <taxon>Neopterygii</taxon>
        <taxon>Teleostei</taxon>
        <taxon>Neoteleostei</taxon>
        <taxon>Acanthomorphata</taxon>
        <taxon>Eupercaria</taxon>
        <taxon>Perciformes</taxon>
        <taxon>Notothenioidei</taxon>
        <taxon>Nototheniidae</taxon>
        <taxon>Dissostichus</taxon>
    </lineage>
</organism>
<reference evidence="1 2" key="1">
    <citation type="submission" date="2020-03" db="EMBL/GenBank/DDBJ databases">
        <title>Dissostichus mawsoni Genome sequencing and assembly.</title>
        <authorList>
            <person name="Park H."/>
        </authorList>
    </citation>
    <scope>NUCLEOTIDE SEQUENCE [LARGE SCALE GENOMIC DNA]</scope>
    <source>
        <strain evidence="1">DM0001</strain>
        <tissue evidence="1">Muscle</tissue>
    </source>
</reference>
<keyword evidence="2" id="KW-1185">Reference proteome</keyword>
<feature type="non-terminal residue" evidence="1">
    <location>
        <position position="123"/>
    </location>
</feature>
<dbReference type="Proteomes" id="UP000518266">
    <property type="component" value="Unassembled WGS sequence"/>
</dbReference>
<evidence type="ECO:0000313" key="2">
    <source>
        <dbReference type="Proteomes" id="UP000518266"/>
    </source>
</evidence>
<dbReference type="OrthoDB" id="8960934at2759"/>
<dbReference type="EMBL" id="JAAKFY010000010">
    <property type="protein sequence ID" value="KAF3850497.1"/>
    <property type="molecule type" value="Genomic_DNA"/>
</dbReference>
<dbReference type="AlphaFoldDB" id="A0A7J5YQ32"/>
<name>A0A7J5YQ32_DISMA</name>